<dbReference type="PANTHER" id="PTHR33478">
    <property type="entry name" value="EXTRACELLULAR METALLOPROTEINASE MEP"/>
    <property type="match status" value="1"/>
</dbReference>
<feature type="binding site" evidence="12">
    <location>
        <position position="554"/>
    </location>
    <ligand>
        <name>Zn(2+)</name>
        <dbReference type="ChEBI" id="CHEBI:29105"/>
        <note>catalytic</note>
    </ligand>
</feature>
<comment type="subcellular location">
    <subcellularLocation>
        <location evidence="1 13">Secreted</location>
    </subcellularLocation>
</comment>
<protein>
    <recommendedName>
        <fullName evidence="13">Extracellular metalloproteinase</fullName>
        <ecNumber evidence="13">3.4.24.-</ecNumber>
    </recommendedName>
    <alternativeName>
        <fullName evidence="13">Fungalysin</fullName>
    </alternativeName>
</protein>
<feature type="binding site" evidence="12">
    <location>
        <position position="584"/>
    </location>
    <ligand>
        <name>Zn(2+)</name>
        <dbReference type="ChEBI" id="CHEBI:29105"/>
        <note>catalytic</note>
    </ligand>
</feature>
<evidence type="ECO:0000313" key="16">
    <source>
        <dbReference type="Proteomes" id="UP000044841"/>
    </source>
</evidence>
<evidence type="ECO:0000256" key="13">
    <source>
        <dbReference type="RuleBase" id="RU364017"/>
    </source>
</evidence>
<keyword evidence="9 13" id="KW-0482">Metalloprotease</keyword>
<evidence type="ECO:0000256" key="7">
    <source>
        <dbReference type="ARBA" id="ARBA00022801"/>
    </source>
</evidence>
<dbReference type="PANTHER" id="PTHR33478:SF1">
    <property type="entry name" value="EXTRACELLULAR METALLOPROTEINASE MEP"/>
    <property type="match status" value="1"/>
</dbReference>
<comment type="cofactor">
    <cofactor evidence="12">
        <name>Zn(2+)</name>
        <dbReference type="ChEBI" id="CHEBI:29105"/>
    </cofactor>
    <text evidence="12">Binds 1 zinc ion per subunit.</text>
</comment>
<evidence type="ECO:0000259" key="14">
    <source>
        <dbReference type="Pfam" id="PF07504"/>
    </source>
</evidence>
<evidence type="ECO:0000256" key="1">
    <source>
        <dbReference type="ARBA" id="ARBA00004613"/>
    </source>
</evidence>
<evidence type="ECO:0000256" key="2">
    <source>
        <dbReference type="ARBA" id="ARBA00006006"/>
    </source>
</evidence>
<dbReference type="EC" id="3.4.24.-" evidence="13"/>
<keyword evidence="10 13" id="KW-0865">Zymogen</keyword>
<keyword evidence="4 13" id="KW-0645">Protease</keyword>
<dbReference type="AlphaFoldDB" id="A0A0K6FXV8"/>
<dbReference type="EMBL" id="CYGV01001204">
    <property type="protein sequence ID" value="CUA70933.1"/>
    <property type="molecule type" value="Genomic_DNA"/>
</dbReference>
<sequence>MMRPRHSVVSLAFALLVVSSNASLIRKSLRFGLRHPTARYVTTPHINNTLRSAFAADVNPLDVARAFMHSHTDSDYYIRDDSYTDKNTGITHVYVRQLFHGLEVADGDINLNVRNGQVLSFGDSFFRGLALPLDTHPPASYDTYCASFSSRILVPYTGSQITLSENAKAKEDWYALHCTRPLEAVRQAATMTGTHQDTSDPRHAAIFFMIAAHPEPLLVEKLVRDFGAIVEQMTLSHEYLSIGPDIDQSFTISGLPGSVGPVKARMVYAQIPAGNETALHATWRLEVEMTHNWYEAYVSVRDPSAIVSVADWTSDSSTPPHGDFLNALEAKLAMNAPMQHTEAGAYKVWKWGVIDPESGERTVEPASYDALASPLGWHTIPRISNPKGSPKWIGKGGEDDGGQNLKFTTTWGNNVFAQENWKGSRDEWVSNYRPEGGENLNFTFEYEVKDGVDSDPKNYVNLSITQLFYTSNMVHDLYYRYGFDELAGNFQQGNFGRGGRGDDAVIINAQDGGGRNDASFTSPPDGWNGRCSIFIWDTATPCRDGSLDAGIVIHEVTHGLSGRLTGGPANSRCLSMNEGPGLNEGWSDFFATTILSTKDLNDYAFGGWVSNKPTGVRSHLYSTNITVNPSMYSTLNDFPLYKAHDIGAVWAEILWIVSQKLVKKHGYSPTLFPPAPKANGSIPIGDFYNHPKENNAPLVPKHGNTLMLQLVILGLKLQPCAPTFLSARDAIIHADQTLTGGENLCDLWAGFSSRGLGRDAVVDGDNYLWGGGKYRDGFAVPDECK</sequence>
<dbReference type="InterPro" id="IPR011096">
    <property type="entry name" value="FTP_domain"/>
</dbReference>
<feature type="signal peptide" evidence="13">
    <location>
        <begin position="1"/>
        <end position="22"/>
    </location>
</feature>
<evidence type="ECO:0000256" key="9">
    <source>
        <dbReference type="ARBA" id="ARBA00023049"/>
    </source>
</evidence>
<reference evidence="15 16" key="1">
    <citation type="submission" date="2015-07" db="EMBL/GenBank/DDBJ databases">
        <authorList>
            <person name="Noorani M."/>
        </authorList>
    </citation>
    <scope>NUCLEOTIDE SEQUENCE [LARGE SCALE GENOMIC DNA]</scope>
    <source>
        <strain evidence="15">BBA 69670</strain>
    </source>
</reference>
<keyword evidence="7 13" id="KW-0378">Hydrolase</keyword>
<dbReference type="CDD" id="cd09596">
    <property type="entry name" value="M36"/>
    <property type="match status" value="1"/>
</dbReference>
<dbReference type="Gene3D" id="3.10.170.10">
    <property type="match status" value="1"/>
</dbReference>
<evidence type="ECO:0000256" key="6">
    <source>
        <dbReference type="ARBA" id="ARBA00022729"/>
    </source>
</evidence>
<keyword evidence="5 12" id="KW-0479">Metal-binding</keyword>
<dbReference type="GO" id="GO:0005615">
    <property type="term" value="C:extracellular space"/>
    <property type="evidence" value="ECO:0007669"/>
    <property type="project" value="InterPro"/>
</dbReference>
<dbReference type="GO" id="GO:0008270">
    <property type="term" value="F:zinc ion binding"/>
    <property type="evidence" value="ECO:0007669"/>
    <property type="project" value="InterPro"/>
</dbReference>
<dbReference type="InterPro" id="IPR027268">
    <property type="entry name" value="Peptidase_M4/M1_CTD_sf"/>
</dbReference>
<feature type="chain" id="PRO_5009360829" description="Extracellular metalloproteinase" evidence="13">
    <location>
        <begin position="23"/>
        <end position="785"/>
    </location>
</feature>
<evidence type="ECO:0000256" key="10">
    <source>
        <dbReference type="ARBA" id="ARBA00023145"/>
    </source>
</evidence>
<feature type="binding site" evidence="12">
    <location>
        <position position="558"/>
    </location>
    <ligand>
        <name>Zn(2+)</name>
        <dbReference type="ChEBI" id="CHEBI:29105"/>
        <note>catalytic</note>
    </ligand>
</feature>
<dbReference type="GO" id="GO:0006508">
    <property type="term" value="P:proteolysis"/>
    <property type="evidence" value="ECO:0007669"/>
    <property type="project" value="UniProtKB-KW"/>
</dbReference>
<dbReference type="InterPro" id="IPR001842">
    <property type="entry name" value="Peptidase_M36"/>
</dbReference>
<keyword evidence="16" id="KW-1185">Reference proteome</keyword>
<proteinExistence type="inferred from homology"/>
<keyword evidence="6 13" id="KW-0732">Signal</keyword>
<keyword evidence="8 12" id="KW-0862">Zinc</keyword>
<keyword evidence="3 13" id="KW-0964">Secreted</keyword>
<dbReference type="GO" id="GO:0004222">
    <property type="term" value="F:metalloendopeptidase activity"/>
    <property type="evidence" value="ECO:0007669"/>
    <property type="project" value="InterPro"/>
</dbReference>
<evidence type="ECO:0000256" key="4">
    <source>
        <dbReference type="ARBA" id="ARBA00022670"/>
    </source>
</evidence>
<evidence type="ECO:0000256" key="12">
    <source>
        <dbReference type="PIRSR" id="PIRSR601842-2"/>
    </source>
</evidence>
<gene>
    <name evidence="15" type="ORF">RSOLAG22IIIB_09207</name>
</gene>
<feature type="active site" evidence="11">
    <location>
        <position position="555"/>
    </location>
</feature>
<comment type="similarity">
    <text evidence="2 13">Belongs to the peptidase M36 family.</text>
</comment>
<accession>A0A0K6FXV8</accession>
<name>A0A0K6FXV8_9AGAM</name>
<organism evidence="15 16">
    <name type="scientific">Rhizoctonia solani</name>
    <dbReference type="NCBI Taxonomy" id="456999"/>
    <lineage>
        <taxon>Eukaryota</taxon>
        <taxon>Fungi</taxon>
        <taxon>Dikarya</taxon>
        <taxon>Basidiomycota</taxon>
        <taxon>Agaricomycotina</taxon>
        <taxon>Agaricomycetes</taxon>
        <taxon>Cantharellales</taxon>
        <taxon>Ceratobasidiaceae</taxon>
        <taxon>Rhizoctonia</taxon>
    </lineage>
</organism>
<evidence type="ECO:0000256" key="8">
    <source>
        <dbReference type="ARBA" id="ARBA00022833"/>
    </source>
</evidence>
<feature type="domain" description="FTP" evidence="14">
    <location>
        <begin position="81"/>
        <end position="125"/>
    </location>
</feature>
<feature type="binding site" evidence="12">
    <location>
        <position position="315"/>
    </location>
    <ligand>
        <name>Zn(2+)</name>
        <dbReference type="ChEBI" id="CHEBI:29105"/>
        <note>catalytic</note>
    </ligand>
</feature>
<dbReference type="Pfam" id="PF07504">
    <property type="entry name" value="FTP"/>
    <property type="match status" value="1"/>
</dbReference>
<evidence type="ECO:0000256" key="5">
    <source>
        <dbReference type="ARBA" id="ARBA00022723"/>
    </source>
</evidence>
<evidence type="ECO:0000256" key="11">
    <source>
        <dbReference type="PIRSR" id="PIRSR601842-1"/>
    </source>
</evidence>
<evidence type="ECO:0000313" key="15">
    <source>
        <dbReference type="EMBL" id="CUA70933.1"/>
    </source>
</evidence>
<dbReference type="Gene3D" id="1.10.390.10">
    <property type="entry name" value="Neutral Protease Domain 2"/>
    <property type="match status" value="1"/>
</dbReference>
<evidence type="ECO:0000256" key="3">
    <source>
        <dbReference type="ARBA" id="ARBA00022525"/>
    </source>
</evidence>
<dbReference type="Proteomes" id="UP000044841">
    <property type="component" value="Unassembled WGS sequence"/>
</dbReference>
<dbReference type="InterPro" id="IPR050371">
    <property type="entry name" value="Fungal_virulence_M36"/>
</dbReference>
<dbReference type="SUPFAM" id="SSF55486">
    <property type="entry name" value="Metalloproteases ('zincins'), catalytic domain"/>
    <property type="match status" value="1"/>
</dbReference>
<dbReference type="Pfam" id="PF02128">
    <property type="entry name" value="Peptidase_M36"/>
    <property type="match status" value="1"/>
</dbReference>